<name>A0A974XWJ0_9GAMM</name>
<organism evidence="2 3">
    <name type="scientific">Agrilutibacter solisilvae</name>
    <dbReference type="NCBI Taxonomy" id="2763317"/>
    <lineage>
        <taxon>Bacteria</taxon>
        <taxon>Pseudomonadati</taxon>
        <taxon>Pseudomonadota</taxon>
        <taxon>Gammaproteobacteria</taxon>
        <taxon>Lysobacterales</taxon>
        <taxon>Lysobacteraceae</taxon>
        <taxon>Agrilutibacter</taxon>
    </lineage>
</organism>
<evidence type="ECO:0008006" key="4">
    <source>
        <dbReference type="Google" id="ProtNLM"/>
    </source>
</evidence>
<proteinExistence type="predicted"/>
<dbReference type="AlphaFoldDB" id="A0A974XWJ0"/>
<dbReference type="EMBL" id="CP071518">
    <property type="protein sequence ID" value="QSX77132.1"/>
    <property type="molecule type" value="Genomic_DNA"/>
</dbReference>
<reference evidence="2 3" key="1">
    <citation type="submission" date="2021-03" db="EMBL/GenBank/DDBJ databases">
        <title>Lysobacter sp. nov. isolated from soil of gangwondo yeongwol, south Korea.</title>
        <authorList>
            <person name="Kim K.R."/>
            <person name="Kim K.H."/>
            <person name="Jeon C.O."/>
        </authorList>
    </citation>
    <scope>NUCLEOTIDE SEQUENCE [LARGE SCALE GENOMIC DNA]</scope>
    <source>
        <strain evidence="2 3">R19</strain>
    </source>
</reference>
<evidence type="ECO:0000313" key="3">
    <source>
        <dbReference type="Proteomes" id="UP000639274"/>
    </source>
</evidence>
<dbReference type="Proteomes" id="UP000639274">
    <property type="component" value="Chromosome"/>
</dbReference>
<dbReference type="KEGG" id="lsf:I8J32_009965"/>
<gene>
    <name evidence="2" type="ORF">I8J32_009965</name>
</gene>
<feature type="signal peptide" evidence="1">
    <location>
        <begin position="1"/>
        <end position="22"/>
    </location>
</feature>
<keyword evidence="3" id="KW-1185">Reference proteome</keyword>
<dbReference type="RefSeq" id="WP_200611610.1">
    <property type="nucleotide sequence ID" value="NZ_CP071518.1"/>
</dbReference>
<evidence type="ECO:0000256" key="1">
    <source>
        <dbReference type="SAM" id="SignalP"/>
    </source>
</evidence>
<evidence type="ECO:0000313" key="2">
    <source>
        <dbReference type="EMBL" id="QSX77132.1"/>
    </source>
</evidence>
<feature type="chain" id="PRO_5036764881" description="DUF1311 domain-containing protein" evidence="1">
    <location>
        <begin position="23"/>
        <end position="108"/>
    </location>
</feature>
<dbReference type="PROSITE" id="PS51257">
    <property type="entry name" value="PROKAR_LIPOPROTEIN"/>
    <property type="match status" value="1"/>
</dbReference>
<accession>A0A974XWJ0</accession>
<protein>
    <recommendedName>
        <fullName evidence="4">DUF1311 domain-containing protein</fullName>
    </recommendedName>
</protein>
<keyword evidence="1" id="KW-0732">Signal</keyword>
<sequence length="108" mass="11528">MRLDLILAAAALCLATTSCAPAESRTAHNIEEATIGVAQCDDYLARISACISQLPPDRRAALTAQARETFATWKQAAAHPQHRQTLPQSCTVSQALAREELAPLGCTL</sequence>